<dbReference type="InterPro" id="IPR039417">
    <property type="entry name" value="Peptidase_C1A_papain-like"/>
</dbReference>
<sequence length="912" mass="103253">MNIKVPVIQAAQAVTVSHAQSGTIFTASGMESCRESLGTTSEAKGHKEKARGSWLCKISNETEMKVHFLIVDTSCDKAQFLFKGHSAEVSLLPLNLWSELTNSRTLLMGTPAGFVMMKRLTWVCVVCALAAAQVQQDPTLDHHWNLWKKTYGKHYQEKNEEQVRRLIWEKNLKFVMLHNLEHSMGLHSYNLGMNHLGDMTSEEVLSLMSSLRVPRQWSRNVTYKSEPNRKLPDSVDWREKGCVTDVKYQGTCGSCWAFSAVGALEAQLKLKTGKLVSLSAQNLVDCSTEKYGNKGCRGGFMTEAFQYVIDNNGIDSETSYPYKAMDEKCHYDSKNRAATCSSYTELPSGSEEALKEAVARKGPVSVAVDAEHPSFRFYRSGVYDDPSCTQNVTHGVLVVGYGNLNGKDYWLVKNRMLGCYDALQKKYVYTNPGDPQTISECYQFKFKYTKNGPIMDFVSKNQSNKSSMSAADTKKASILLIRKIYILMQNLGPLPSDVCLTMKLFYYDEVTPPDYQPPGFKDGDSEGVIFEGSPMYLNVGEVPTPFHTFKVKVTTDKERMENIDSAILLSKQLKTPLQKILADKDDVEDEPHYISVEQLVNKTSELDVSESKTRSGKIFQNKMKQVRMTTLTHRTRRTEVSKNSEKKIESEEDTNQEKSLENEDSGDSKDIRLTLMEEVLLLGLKDKEGYTSFWNDCISSGLRGGILIELAMRGRIYLEPPTLRKKRLLDRKVLLKSDSPTGDVLLDETLKHIKATEPTETVQTWIELLTGETWNPFKLQYQLRNVRERIAKNLVEKGILTTEKQNFLLFDMTTHPVTNGTEKQRLVKKLQDSVLERWVNDPQRMDRRTLALLVLAHSSDVLENVFSSLTDDKYDVAMNRAKDLVELDPEVEGTKHSATEMIWAVLAAFNKS</sequence>
<dbReference type="FunFam" id="3.90.70.10:FF:000006">
    <property type="entry name" value="Cathepsin S"/>
    <property type="match status" value="1"/>
</dbReference>
<evidence type="ECO:0000256" key="14">
    <source>
        <dbReference type="SAM" id="MobiDB-lite"/>
    </source>
</evidence>
<dbReference type="Gene3D" id="1.10.3630.10">
    <property type="entry name" value="yeast vps74-n-term truncation variant domain like"/>
    <property type="match status" value="1"/>
</dbReference>
<dbReference type="GO" id="GO:0032580">
    <property type="term" value="C:Golgi cisterna membrane"/>
    <property type="evidence" value="ECO:0007669"/>
    <property type="project" value="UniProtKB-SubCell"/>
</dbReference>
<comment type="similarity">
    <text evidence="5">Belongs to the peptidase C1 family.</text>
</comment>
<dbReference type="GO" id="GO:0005764">
    <property type="term" value="C:lysosome"/>
    <property type="evidence" value="ECO:0007669"/>
    <property type="project" value="UniProtKB-SubCell"/>
</dbReference>
<comment type="subcellular location">
    <subcellularLocation>
        <location evidence="1">Golgi apparatus</location>
        <location evidence="1">Golgi stack membrane</location>
        <topology evidence="1">Peripheral membrane protein</topology>
        <orientation evidence="1">Cytoplasmic side</orientation>
    </subcellularLocation>
    <subcellularLocation>
        <location evidence="3">Golgi apparatus</location>
        <location evidence="3">trans-Golgi network membrane</location>
        <topology evidence="3">Peripheral membrane protein</topology>
        <orientation evidence="3">Cytoplasmic side</orientation>
    </subcellularLocation>
    <subcellularLocation>
        <location evidence="2">Lysosome</location>
    </subcellularLocation>
</comment>
<accession>A0A091CLJ5</accession>
<dbReference type="PROSITE" id="PS00639">
    <property type="entry name" value="THIOL_PROTEASE_HIS"/>
    <property type="match status" value="1"/>
</dbReference>
<dbReference type="Gene3D" id="3.90.70.10">
    <property type="entry name" value="Cysteine proteinases"/>
    <property type="match status" value="1"/>
</dbReference>
<dbReference type="Pfam" id="PF02301">
    <property type="entry name" value="HORMA"/>
    <property type="match status" value="1"/>
</dbReference>
<dbReference type="STRING" id="885580.ENSFDAP00000014452"/>
<dbReference type="SUPFAM" id="SSF54001">
    <property type="entry name" value="Cysteine proteinases"/>
    <property type="match status" value="1"/>
</dbReference>
<dbReference type="PRINTS" id="PR00705">
    <property type="entry name" value="PAPAIN"/>
</dbReference>
<evidence type="ECO:0000256" key="6">
    <source>
        <dbReference type="ARBA" id="ARBA00022670"/>
    </source>
</evidence>
<dbReference type="Pfam" id="PF08246">
    <property type="entry name" value="Inhibitor_I29"/>
    <property type="match status" value="1"/>
</dbReference>
<evidence type="ECO:0000259" key="15">
    <source>
        <dbReference type="PROSITE" id="PS50815"/>
    </source>
</evidence>
<dbReference type="FunFam" id="1.10.3630.10:FF:000001">
    <property type="entry name" value="Golgi phosphoprotein 3"/>
    <property type="match status" value="1"/>
</dbReference>
<keyword evidence="7" id="KW-0378">Hydrolase</keyword>
<dbReference type="MEROPS" id="C01.034"/>
<evidence type="ECO:0000256" key="7">
    <source>
        <dbReference type="ARBA" id="ARBA00022801"/>
    </source>
</evidence>
<dbReference type="CDD" id="cd02248">
    <property type="entry name" value="Peptidase_C1A"/>
    <property type="match status" value="1"/>
</dbReference>
<keyword evidence="13" id="KW-0458">Lysosome</keyword>
<evidence type="ECO:0000256" key="3">
    <source>
        <dbReference type="ARBA" id="ARBA00004546"/>
    </source>
</evidence>
<evidence type="ECO:0000256" key="9">
    <source>
        <dbReference type="ARBA" id="ARBA00023034"/>
    </source>
</evidence>
<evidence type="ECO:0000256" key="11">
    <source>
        <dbReference type="ARBA" id="ARBA00023136"/>
    </source>
</evidence>
<dbReference type="Pfam" id="PF00112">
    <property type="entry name" value="Peptidase_C1"/>
    <property type="match status" value="1"/>
</dbReference>
<evidence type="ECO:0000256" key="12">
    <source>
        <dbReference type="ARBA" id="ARBA00023145"/>
    </source>
</evidence>
<keyword evidence="9" id="KW-0333">Golgi apparatus</keyword>
<name>A0A091CLJ5_FUKDA</name>
<dbReference type="GO" id="GO:0007030">
    <property type="term" value="P:Golgi organization"/>
    <property type="evidence" value="ECO:0007669"/>
    <property type="project" value="TreeGrafter"/>
</dbReference>
<dbReference type="InterPro" id="IPR003511">
    <property type="entry name" value="HORMA_dom"/>
</dbReference>
<dbReference type="SMART" id="SM00645">
    <property type="entry name" value="Pept_C1"/>
    <property type="match status" value="1"/>
</dbReference>
<evidence type="ECO:0000256" key="8">
    <source>
        <dbReference type="ARBA" id="ARBA00022807"/>
    </source>
</evidence>
<dbReference type="InterPro" id="IPR000169">
    <property type="entry name" value="Pept_cys_AS"/>
</dbReference>
<evidence type="ECO:0000313" key="16">
    <source>
        <dbReference type="EMBL" id="KFO18203.1"/>
    </source>
</evidence>
<dbReference type="GO" id="GO:0048194">
    <property type="term" value="P:Golgi vesicle budding"/>
    <property type="evidence" value="ECO:0007669"/>
    <property type="project" value="TreeGrafter"/>
</dbReference>
<dbReference type="InterPro" id="IPR038765">
    <property type="entry name" value="Papain-like_cys_pep_sf"/>
</dbReference>
<evidence type="ECO:0000256" key="2">
    <source>
        <dbReference type="ARBA" id="ARBA00004371"/>
    </source>
</evidence>
<dbReference type="Proteomes" id="UP000028990">
    <property type="component" value="Unassembled WGS sequence"/>
</dbReference>
<dbReference type="GO" id="GO:0006890">
    <property type="term" value="P:retrograde vesicle-mediated transport, Golgi to endoplasmic reticulum"/>
    <property type="evidence" value="ECO:0007669"/>
    <property type="project" value="TreeGrafter"/>
</dbReference>
<keyword evidence="12" id="KW-0865">Zymogen</keyword>
<dbReference type="AlphaFoldDB" id="A0A091CLJ5"/>
<dbReference type="GO" id="GO:0043001">
    <property type="term" value="P:Golgi to plasma membrane protein transport"/>
    <property type="evidence" value="ECO:0007669"/>
    <property type="project" value="TreeGrafter"/>
</dbReference>
<dbReference type="PANTHER" id="PTHR12704">
    <property type="entry name" value="TRANS-GOLGI PROTEIN GMX33"/>
    <property type="match status" value="1"/>
</dbReference>
<dbReference type="InterPro" id="IPR000668">
    <property type="entry name" value="Peptidase_C1A_C"/>
</dbReference>
<proteinExistence type="inferred from homology"/>
<dbReference type="GO" id="GO:0008234">
    <property type="term" value="F:cysteine-type peptidase activity"/>
    <property type="evidence" value="ECO:0007669"/>
    <property type="project" value="UniProtKB-KW"/>
</dbReference>
<keyword evidence="11" id="KW-0472">Membrane</keyword>
<evidence type="ECO:0000256" key="13">
    <source>
        <dbReference type="ARBA" id="ARBA00023228"/>
    </source>
</evidence>
<dbReference type="InterPro" id="IPR036570">
    <property type="entry name" value="HORMA_dom_sf"/>
</dbReference>
<dbReference type="GO" id="GO:0000139">
    <property type="term" value="C:Golgi membrane"/>
    <property type="evidence" value="ECO:0007669"/>
    <property type="project" value="GOC"/>
</dbReference>
<keyword evidence="8" id="KW-0788">Thiol protease</keyword>
<evidence type="ECO:0000256" key="5">
    <source>
        <dbReference type="ARBA" id="ARBA00008455"/>
    </source>
</evidence>
<keyword evidence="17" id="KW-1185">Reference proteome</keyword>
<dbReference type="GO" id="GO:0006508">
    <property type="term" value="P:proteolysis"/>
    <property type="evidence" value="ECO:0007669"/>
    <property type="project" value="UniProtKB-KW"/>
</dbReference>
<dbReference type="GO" id="GO:0005802">
    <property type="term" value="C:trans-Golgi network"/>
    <property type="evidence" value="ECO:0007669"/>
    <property type="project" value="TreeGrafter"/>
</dbReference>
<evidence type="ECO:0000256" key="4">
    <source>
        <dbReference type="ARBA" id="ARBA00007284"/>
    </source>
</evidence>
<reference evidence="16 17" key="1">
    <citation type="submission" date="2013-11" db="EMBL/GenBank/DDBJ databases">
        <title>The Damaraland mole rat (Fukomys damarensis) genome and evolution of African mole rats.</title>
        <authorList>
            <person name="Gladyshev V.N."/>
            <person name="Fang X."/>
        </authorList>
    </citation>
    <scope>NUCLEOTIDE SEQUENCE [LARGE SCALE GENOMIC DNA]</scope>
    <source>
        <tissue evidence="16">Liver</tissue>
    </source>
</reference>
<dbReference type="SMART" id="SM00848">
    <property type="entry name" value="Inhibitor_I29"/>
    <property type="match status" value="1"/>
</dbReference>
<feature type="region of interest" description="Disordered" evidence="14">
    <location>
        <begin position="631"/>
        <end position="666"/>
    </location>
</feature>
<dbReference type="GO" id="GO:0070273">
    <property type="term" value="F:phosphatidylinositol-4-phosphate binding"/>
    <property type="evidence" value="ECO:0007669"/>
    <property type="project" value="InterPro"/>
</dbReference>
<dbReference type="InterPro" id="IPR025660">
    <property type="entry name" value="Pept_his_AS"/>
</dbReference>
<evidence type="ECO:0000256" key="1">
    <source>
        <dbReference type="ARBA" id="ARBA00004344"/>
    </source>
</evidence>
<dbReference type="InterPro" id="IPR013201">
    <property type="entry name" value="Prot_inhib_I29"/>
</dbReference>
<dbReference type="PROSITE" id="PS50815">
    <property type="entry name" value="HORMA"/>
    <property type="match status" value="1"/>
</dbReference>
<dbReference type="GO" id="GO:0005829">
    <property type="term" value="C:cytosol"/>
    <property type="evidence" value="ECO:0007669"/>
    <property type="project" value="TreeGrafter"/>
</dbReference>
<feature type="domain" description="HORMA" evidence="15">
    <location>
        <begin position="348"/>
        <end position="553"/>
    </location>
</feature>
<dbReference type="InterPro" id="IPR038261">
    <property type="entry name" value="GPP34-like_sf"/>
</dbReference>
<keyword evidence="6" id="KW-0645">Protease</keyword>
<keyword evidence="10" id="KW-0446">Lipid-binding</keyword>
<dbReference type="eggNOG" id="KOG1543">
    <property type="taxonomic scope" value="Eukaryota"/>
</dbReference>
<dbReference type="Gene3D" id="3.30.900.10">
    <property type="entry name" value="HORMA domain"/>
    <property type="match status" value="1"/>
</dbReference>
<dbReference type="PROSITE" id="PS00139">
    <property type="entry name" value="THIOL_PROTEASE_CYS"/>
    <property type="match status" value="1"/>
</dbReference>
<dbReference type="Pfam" id="PF05719">
    <property type="entry name" value="GPP34"/>
    <property type="match status" value="1"/>
</dbReference>
<evidence type="ECO:0000313" key="17">
    <source>
        <dbReference type="Proteomes" id="UP000028990"/>
    </source>
</evidence>
<dbReference type="InterPro" id="IPR008628">
    <property type="entry name" value="GPP34-like"/>
</dbReference>
<gene>
    <name evidence="16" type="ORF">H920_20397</name>
</gene>
<dbReference type="SUPFAM" id="SSF56019">
    <property type="entry name" value="The spindle assembly checkpoint protein mad2"/>
    <property type="match status" value="1"/>
</dbReference>
<evidence type="ECO:0000256" key="10">
    <source>
        <dbReference type="ARBA" id="ARBA00023121"/>
    </source>
</evidence>
<comment type="similarity">
    <text evidence="4">Belongs to the GOLPH3/VPS74 family.</text>
</comment>
<protein>
    <submittedName>
        <fullName evidence="16">Golgi phosphoprotein 3-like</fullName>
    </submittedName>
</protein>
<organism evidence="16 17">
    <name type="scientific">Fukomys damarensis</name>
    <name type="common">Damaraland mole rat</name>
    <name type="synonym">Cryptomys damarensis</name>
    <dbReference type="NCBI Taxonomy" id="885580"/>
    <lineage>
        <taxon>Eukaryota</taxon>
        <taxon>Metazoa</taxon>
        <taxon>Chordata</taxon>
        <taxon>Craniata</taxon>
        <taxon>Vertebrata</taxon>
        <taxon>Euteleostomi</taxon>
        <taxon>Mammalia</taxon>
        <taxon>Eutheria</taxon>
        <taxon>Euarchontoglires</taxon>
        <taxon>Glires</taxon>
        <taxon>Rodentia</taxon>
        <taxon>Hystricomorpha</taxon>
        <taxon>Bathyergidae</taxon>
        <taxon>Fukomys</taxon>
    </lineage>
</organism>
<dbReference type="EMBL" id="KN125474">
    <property type="protein sequence ID" value="KFO18203.1"/>
    <property type="molecule type" value="Genomic_DNA"/>
</dbReference>
<feature type="compositionally biased region" description="Basic and acidic residues" evidence="14">
    <location>
        <begin position="637"/>
        <end position="666"/>
    </location>
</feature>
<dbReference type="PANTHER" id="PTHR12704:SF4">
    <property type="entry name" value="GOLGI PHOSPHOPROTEIN 3-LIKE"/>
    <property type="match status" value="1"/>
</dbReference>